<dbReference type="EMBL" id="CAICTM010001781">
    <property type="protein sequence ID" value="CAB9526136.1"/>
    <property type="molecule type" value="Genomic_DNA"/>
</dbReference>
<gene>
    <name evidence="2" type="ORF">SEMRO_1783_G297270.1</name>
</gene>
<name>A0A9N8HUA1_9STRA</name>
<evidence type="ECO:0000256" key="1">
    <source>
        <dbReference type="SAM" id="MobiDB-lite"/>
    </source>
</evidence>
<feature type="compositionally biased region" description="Acidic residues" evidence="1">
    <location>
        <begin position="56"/>
        <end position="69"/>
    </location>
</feature>
<organism evidence="2 3">
    <name type="scientific">Seminavis robusta</name>
    <dbReference type="NCBI Taxonomy" id="568900"/>
    <lineage>
        <taxon>Eukaryota</taxon>
        <taxon>Sar</taxon>
        <taxon>Stramenopiles</taxon>
        <taxon>Ochrophyta</taxon>
        <taxon>Bacillariophyta</taxon>
        <taxon>Bacillariophyceae</taxon>
        <taxon>Bacillariophycidae</taxon>
        <taxon>Naviculales</taxon>
        <taxon>Naviculaceae</taxon>
        <taxon>Seminavis</taxon>
    </lineage>
</organism>
<accession>A0A9N8HUA1</accession>
<sequence>MEPTCYSVGGIFDDGSSVSSLTTVPVSNRSKVTPETCRMAQVAGSHHPSIFSDITASDDSEALDPDLLAEVERQAEQARRQVEQARKQAEQALRKQVEQARKHAKKKQRKRNLERAKQAEHEDQKKPTKRRRDDEDDEDGNEGGGKPALSAK</sequence>
<evidence type="ECO:0000313" key="2">
    <source>
        <dbReference type="EMBL" id="CAB9526136.1"/>
    </source>
</evidence>
<evidence type="ECO:0000313" key="3">
    <source>
        <dbReference type="Proteomes" id="UP001153069"/>
    </source>
</evidence>
<protein>
    <submittedName>
        <fullName evidence="2">Uncharacterized protein</fullName>
    </submittedName>
</protein>
<reference evidence="2" key="1">
    <citation type="submission" date="2020-06" db="EMBL/GenBank/DDBJ databases">
        <authorList>
            <consortium name="Plant Systems Biology data submission"/>
        </authorList>
    </citation>
    <scope>NUCLEOTIDE SEQUENCE</scope>
    <source>
        <strain evidence="2">D6</strain>
    </source>
</reference>
<feature type="compositionally biased region" description="Basic and acidic residues" evidence="1">
    <location>
        <begin position="70"/>
        <end position="101"/>
    </location>
</feature>
<comment type="caution">
    <text evidence="2">The sequence shown here is derived from an EMBL/GenBank/DDBJ whole genome shotgun (WGS) entry which is preliminary data.</text>
</comment>
<proteinExistence type="predicted"/>
<dbReference type="AlphaFoldDB" id="A0A9N8HUA1"/>
<feature type="compositionally biased region" description="Basic and acidic residues" evidence="1">
    <location>
        <begin position="111"/>
        <end position="126"/>
    </location>
</feature>
<feature type="region of interest" description="Disordered" evidence="1">
    <location>
        <begin position="42"/>
        <end position="152"/>
    </location>
</feature>
<keyword evidence="3" id="KW-1185">Reference proteome</keyword>
<dbReference type="Proteomes" id="UP001153069">
    <property type="component" value="Unassembled WGS sequence"/>
</dbReference>